<name>A0A6J6SU04_9ZZZZ</name>
<dbReference type="AlphaFoldDB" id="A0A6J6SU04"/>
<protein>
    <submittedName>
        <fullName evidence="1">Unannotated protein</fullName>
    </submittedName>
</protein>
<gene>
    <name evidence="1" type="ORF">UFOPK2786_00608</name>
</gene>
<organism evidence="1">
    <name type="scientific">freshwater metagenome</name>
    <dbReference type="NCBI Taxonomy" id="449393"/>
    <lineage>
        <taxon>unclassified sequences</taxon>
        <taxon>metagenomes</taxon>
        <taxon>ecological metagenomes</taxon>
    </lineage>
</organism>
<evidence type="ECO:0000313" key="1">
    <source>
        <dbReference type="EMBL" id="CAB4738037.1"/>
    </source>
</evidence>
<sequence length="71" mass="7971">MAKVYNHPITGLVYSVNEVGLVDVRDPKSESYGVFDDKGVWFEGDIRDVDFQVLGWVGRTPEARALRQANS</sequence>
<accession>A0A6J6SU04</accession>
<proteinExistence type="predicted"/>
<dbReference type="EMBL" id="CAEZYW010000071">
    <property type="protein sequence ID" value="CAB4738037.1"/>
    <property type="molecule type" value="Genomic_DNA"/>
</dbReference>
<reference evidence="1" key="1">
    <citation type="submission" date="2020-05" db="EMBL/GenBank/DDBJ databases">
        <authorList>
            <person name="Chiriac C."/>
            <person name="Salcher M."/>
            <person name="Ghai R."/>
            <person name="Kavagutti S V."/>
        </authorList>
    </citation>
    <scope>NUCLEOTIDE SEQUENCE</scope>
</reference>